<keyword evidence="4" id="KW-1185">Reference proteome</keyword>
<proteinExistence type="predicted"/>
<comment type="caution">
    <text evidence="3">The sequence shown here is derived from an EMBL/GenBank/DDBJ whole genome shotgun (WGS) entry which is preliminary data.</text>
</comment>
<dbReference type="AlphaFoldDB" id="A0A158E2Y2"/>
<dbReference type="RefSeq" id="WP_157694963.1">
    <property type="nucleotide sequence ID" value="NZ_FCNX02000022.1"/>
</dbReference>
<keyword evidence="2" id="KW-0812">Transmembrane</keyword>
<dbReference type="Proteomes" id="UP000054903">
    <property type="component" value="Unassembled WGS sequence"/>
</dbReference>
<feature type="compositionally biased region" description="Basic and acidic residues" evidence="1">
    <location>
        <begin position="1"/>
        <end position="11"/>
    </location>
</feature>
<organism evidence="3 4">
    <name type="scientific">Caballeronia fortuita</name>
    <dbReference type="NCBI Taxonomy" id="1777138"/>
    <lineage>
        <taxon>Bacteria</taxon>
        <taxon>Pseudomonadati</taxon>
        <taxon>Pseudomonadota</taxon>
        <taxon>Betaproteobacteria</taxon>
        <taxon>Burkholderiales</taxon>
        <taxon>Burkholderiaceae</taxon>
        <taxon>Caballeronia</taxon>
    </lineage>
</organism>
<reference evidence="3" key="1">
    <citation type="submission" date="2016-01" db="EMBL/GenBank/DDBJ databases">
        <authorList>
            <person name="Peeters C."/>
        </authorList>
    </citation>
    <scope>NUCLEOTIDE SEQUENCE</scope>
    <source>
        <strain evidence="3">LMG 29320</strain>
    </source>
</reference>
<feature type="transmembrane region" description="Helical" evidence="2">
    <location>
        <begin position="62"/>
        <end position="84"/>
    </location>
</feature>
<name>A0A158E2Y2_9BURK</name>
<dbReference type="EMBL" id="FCNX02000022">
    <property type="protein sequence ID" value="SAL01255.1"/>
    <property type="molecule type" value="Genomic_DNA"/>
</dbReference>
<sequence length="92" mass="9837">MTKFDREDRIEPTFGAPAGPATAPPRAVLRVSVTRWFVRIAVTVYALAVLVYVITAPGSSNAAYSAGQVIGAPLLALALLWAAWGKPKRKTQ</sequence>
<evidence type="ECO:0000313" key="4">
    <source>
        <dbReference type="Proteomes" id="UP000054903"/>
    </source>
</evidence>
<feature type="compositionally biased region" description="Low complexity" evidence="1">
    <location>
        <begin position="12"/>
        <end position="23"/>
    </location>
</feature>
<feature type="transmembrane region" description="Helical" evidence="2">
    <location>
        <begin position="36"/>
        <end position="56"/>
    </location>
</feature>
<feature type="region of interest" description="Disordered" evidence="1">
    <location>
        <begin position="1"/>
        <end position="23"/>
    </location>
</feature>
<keyword evidence="2" id="KW-0472">Membrane</keyword>
<keyword evidence="2" id="KW-1133">Transmembrane helix</keyword>
<accession>A0A158E2Y2</accession>
<gene>
    <name evidence="3" type="ORF">AWB77_06308</name>
</gene>
<evidence type="ECO:0000256" key="2">
    <source>
        <dbReference type="SAM" id="Phobius"/>
    </source>
</evidence>
<protein>
    <submittedName>
        <fullName evidence="3">Uncharacterized protein</fullName>
    </submittedName>
</protein>
<evidence type="ECO:0000256" key="1">
    <source>
        <dbReference type="SAM" id="MobiDB-lite"/>
    </source>
</evidence>
<evidence type="ECO:0000313" key="3">
    <source>
        <dbReference type="EMBL" id="SAL01255.1"/>
    </source>
</evidence>